<comment type="pathway">
    <text evidence="2 7">Isoprenoid biosynthesis; isopentenyl diphosphate biosynthesis via DXP pathway; isopentenyl diphosphate from 1-deoxy-D-xylulose 5-phosphate: step 2/6.</text>
</comment>
<feature type="site" description="Positions MEP for the nucleophilic attack" evidence="7">
    <location>
        <position position="222"/>
    </location>
</feature>
<dbReference type="AlphaFoldDB" id="A0A1T1AUR5"/>
<evidence type="ECO:0000313" key="9">
    <source>
        <dbReference type="Proteomes" id="UP000190750"/>
    </source>
</evidence>
<evidence type="ECO:0000256" key="1">
    <source>
        <dbReference type="ARBA" id="ARBA00001282"/>
    </source>
</evidence>
<dbReference type="EC" id="2.7.7.60" evidence="7"/>
<reference evidence="8 9" key="1">
    <citation type="submission" date="2017-01" db="EMBL/GenBank/DDBJ databases">
        <title>Genome sequencing of Rhodoferax fermentans JCM 7819.</title>
        <authorList>
            <person name="Kim Y.J."/>
            <person name="Farh M.E.-A."/>
            <person name="Yang D.-C."/>
        </authorList>
    </citation>
    <scope>NUCLEOTIDE SEQUENCE [LARGE SCALE GENOMIC DNA]</scope>
    <source>
        <strain evidence="8 9">JCM 7819</strain>
    </source>
</reference>
<evidence type="ECO:0000256" key="4">
    <source>
        <dbReference type="ARBA" id="ARBA00022679"/>
    </source>
</evidence>
<dbReference type="InterPro" id="IPR001228">
    <property type="entry name" value="IspD"/>
</dbReference>
<sequence length="249" mass="26321">MTELTDITLTPSTTPRCWALIPCAGNGSRAGAAGPKQYQVLAGQPMVMHTLAAFAEVPRIDQTLVVVSSDDAFFQTPQWKDSSFLIASCGGSTRASSVFNGLNALLAEGAVPHDWVLVHDAARCLITPAQINQLLDACLSDEVGGLLALPLPDTLKSGQAGRVASTLPRVDKWLAQTPQMFRIGSLLEALELAGDAVTDESSAIEAMGMAPKLVPGSAQNFKVTYPEDFALAQAVLLSRTPDTQTRSTQ</sequence>
<organism evidence="8 9">
    <name type="scientific">Rhodoferax fermentans</name>
    <dbReference type="NCBI Taxonomy" id="28066"/>
    <lineage>
        <taxon>Bacteria</taxon>
        <taxon>Pseudomonadati</taxon>
        <taxon>Pseudomonadota</taxon>
        <taxon>Betaproteobacteria</taxon>
        <taxon>Burkholderiales</taxon>
        <taxon>Comamonadaceae</taxon>
        <taxon>Rhodoferax</taxon>
    </lineage>
</organism>
<feature type="site" description="Transition state stabilizer" evidence="7">
    <location>
        <position position="36"/>
    </location>
</feature>
<gene>
    <name evidence="7" type="primary">ispD</name>
    <name evidence="8" type="ORF">RF819_15005</name>
</gene>
<dbReference type="PROSITE" id="PS01295">
    <property type="entry name" value="ISPD"/>
    <property type="match status" value="1"/>
</dbReference>
<comment type="caution">
    <text evidence="8">The sequence shown here is derived from an EMBL/GenBank/DDBJ whole genome shotgun (WGS) entry which is preliminary data.</text>
</comment>
<dbReference type="NCBIfam" id="TIGR00453">
    <property type="entry name" value="ispD"/>
    <property type="match status" value="1"/>
</dbReference>
<dbReference type="InterPro" id="IPR029044">
    <property type="entry name" value="Nucleotide-diphossugar_trans"/>
</dbReference>
<comment type="function">
    <text evidence="7">Catalyzes the formation of 4-diphosphocytidyl-2-C-methyl-D-erythritol from CTP and 2-C-methyl-D-erythritol 4-phosphate (MEP).</text>
</comment>
<dbReference type="FunFam" id="3.90.550.10:FF:000003">
    <property type="entry name" value="2-C-methyl-D-erythritol 4-phosphate cytidylyltransferase"/>
    <property type="match status" value="1"/>
</dbReference>
<dbReference type="Gene3D" id="3.90.550.10">
    <property type="entry name" value="Spore Coat Polysaccharide Biosynthesis Protein SpsA, Chain A"/>
    <property type="match status" value="1"/>
</dbReference>
<evidence type="ECO:0000313" key="8">
    <source>
        <dbReference type="EMBL" id="OOV07854.1"/>
    </source>
</evidence>
<evidence type="ECO:0000256" key="2">
    <source>
        <dbReference type="ARBA" id="ARBA00004787"/>
    </source>
</evidence>
<keyword evidence="4 7" id="KW-0808">Transferase</keyword>
<dbReference type="EMBL" id="MTJN01000002">
    <property type="protein sequence ID" value="OOV07854.1"/>
    <property type="molecule type" value="Genomic_DNA"/>
</dbReference>
<dbReference type="UniPathway" id="UPA00056">
    <property type="reaction ID" value="UER00093"/>
</dbReference>
<comment type="similarity">
    <text evidence="3 7">Belongs to the IspD/TarI cytidylyltransferase family. IspD subfamily.</text>
</comment>
<dbReference type="SUPFAM" id="SSF53448">
    <property type="entry name" value="Nucleotide-diphospho-sugar transferases"/>
    <property type="match status" value="1"/>
</dbReference>
<keyword evidence="5 7" id="KW-0548">Nucleotidyltransferase</keyword>
<dbReference type="CDD" id="cd02516">
    <property type="entry name" value="CDP-ME_synthetase"/>
    <property type="match status" value="1"/>
</dbReference>
<dbReference type="Pfam" id="PF01128">
    <property type="entry name" value="IspD"/>
    <property type="match status" value="1"/>
</dbReference>
<dbReference type="Proteomes" id="UP000190750">
    <property type="component" value="Unassembled WGS sequence"/>
</dbReference>
<name>A0A1T1AUR5_RHOFE</name>
<evidence type="ECO:0000256" key="3">
    <source>
        <dbReference type="ARBA" id="ARBA00009789"/>
    </source>
</evidence>
<dbReference type="GO" id="GO:0050518">
    <property type="term" value="F:2-C-methyl-D-erythritol 4-phosphate cytidylyltransferase activity"/>
    <property type="evidence" value="ECO:0007669"/>
    <property type="project" value="UniProtKB-UniRule"/>
</dbReference>
<evidence type="ECO:0000256" key="5">
    <source>
        <dbReference type="ARBA" id="ARBA00022695"/>
    </source>
</evidence>
<dbReference type="OrthoDB" id="9806837at2"/>
<keyword evidence="6 7" id="KW-0414">Isoprene biosynthesis</keyword>
<protein>
    <recommendedName>
        <fullName evidence="7">2-C-methyl-D-erythritol 4-phosphate cytidylyltransferase</fullName>
        <ecNumber evidence="7">2.7.7.60</ecNumber>
    </recommendedName>
    <alternativeName>
        <fullName evidence="7">4-diphosphocytidyl-2C-methyl-D-erythritol synthase</fullName>
    </alternativeName>
    <alternativeName>
        <fullName evidence="7">MEP cytidylyltransferase</fullName>
        <shortName evidence="7">MCT</shortName>
    </alternativeName>
</protein>
<dbReference type="PANTHER" id="PTHR32125:SF4">
    <property type="entry name" value="2-C-METHYL-D-ERYTHRITOL 4-PHOSPHATE CYTIDYLYLTRANSFERASE, CHLOROPLASTIC"/>
    <property type="match status" value="1"/>
</dbReference>
<accession>A0A1T1AUR5</accession>
<dbReference type="PANTHER" id="PTHR32125">
    <property type="entry name" value="2-C-METHYL-D-ERYTHRITOL 4-PHOSPHATE CYTIDYLYLTRANSFERASE, CHLOROPLASTIC"/>
    <property type="match status" value="1"/>
</dbReference>
<evidence type="ECO:0000256" key="7">
    <source>
        <dbReference type="HAMAP-Rule" id="MF_00108"/>
    </source>
</evidence>
<comment type="catalytic activity">
    <reaction evidence="1 7">
        <text>2-C-methyl-D-erythritol 4-phosphate + CTP + H(+) = 4-CDP-2-C-methyl-D-erythritol + diphosphate</text>
        <dbReference type="Rhea" id="RHEA:13429"/>
        <dbReference type="ChEBI" id="CHEBI:15378"/>
        <dbReference type="ChEBI" id="CHEBI:33019"/>
        <dbReference type="ChEBI" id="CHEBI:37563"/>
        <dbReference type="ChEBI" id="CHEBI:57823"/>
        <dbReference type="ChEBI" id="CHEBI:58262"/>
        <dbReference type="EC" id="2.7.7.60"/>
    </reaction>
</comment>
<evidence type="ECO:0000256" key="6">
    <source>
        <dbReference type="ARBA" id="ARBA00023229"/>
    </source>
</evidence>
<dbReference type="STRING" id="28066.RF819_15005"/>
<dbReference type="RefSeq" id="WP_078365714.1">
    <property type="nucleotide sequence ID" value="NZ_MTJN01000002.1"/>
</dbReference>
<dbReference type="InterPro" id="IPR050088">
    <property type="entry name" value="IspD/TarI_cytidylyltransf_bact"/>
</dbReference>
<feature type="site" description="Positions MEP for the nucleophilic attack" evidence="7">
    <location>
        <position position="169"/>
    </location>
</feature>
<proteinExistence type="inferred from homology"/>
<keyword evidence="9" id="KW-1185">Reference proteome</keyword>
<dbReference type="InterPro" id="IPR018294">
    <property type="entry name" value="ISPD_synthase_CS"/>
</dbReference>
<dbReference type="GO" id="GO:0019288">
    <property type="term" value="P:isopentenyl diphosphate biosynthetic process, methylerythritol 4-phosphate pathway"/>
    <property type="evidence" value="ECO:0007669"/>
    <property type="project" value="UniProtKB-UniRule"/>
</dbReference>
<dbReference type="InterPro" id="IPR034683">
    <property type="entry name" value="IspD/TarI"/>
</dbReference>
<feature type="site" description="Transition state stabilizer" evidence="7">
    <location>
        <position position="29"/>
    </location>
</feature>
<dbReference type="HAMAP" id="MF_00108">
    <property type="entry name" value="IspD"/>
    <property type="match status" value="1"/>
</dbReference>